<name>I3T9N5_LOTJA</name>
<sequence>MIFYFAGHITSSFVLLVGYLQQHQIHSHLLKLQLQQLREQNPIRSSTV</sequence>
<reference evidence="1" key="1">
    <citation type="submission" date="2012-05" db="EMBL/GenBank/DDBJ databases">
        <authorList>
            <person name="Krishnakumar V."/>
            <person name="Cheung F."/>
            <person name="Xiao Y."/>
            <person name="Chan A."/>
            <person name="Moskal W.A."/>
            <person name="Town C.D."/>
        </authorList>
    </citation>
    <scope>NUCLEOTIDE SEQUENCE</scope>
</reference>
<proteinExistence type="evidence at transcript level"/>
<dbReference type="EMBL" id="BT149433">
    <property type="protein sequence ID" value="AFK49227.1"/>
    <property type="molecule type" value="mRNA"/>
</dbReference>
<protein>
    <submittedName>
        <fullName evidence="1">Uncharacterized protein</fullName>
    </submittedName>
</protein>
<evidence type="ECO:0000313" key="1">
    <source>
        <dbReference type="EMBL" id="AFK49227.1"/>
    </source>
</evidence>
<dbReference type="AlphaFoldDB" id="I3T9N5"/>
<organism evidence="1">
    <name type="scientific">Lotus japonicus</name>
    <name type="common">Lotus corniculatus var. japonicus</name>
    <dbReference type="NCBI Taxonomy" id="34305"/>
    <lineage>
        <taxon>Eukaryota</taxon>
        <taxon>Viridiplantae</taxon>
        <taxon>Streptophyta</taxon>
        <taxon>Embryophyta</taxon>
        <taxon>Tracheophyta</taxon>
        <taxon>Spermatophyta</taxon>
        <taxon>Magnoliopsida</taxon>
        <taxon>eudicotyledons</taxon>
        <taxon>Gunneridae</taxon>
        <taxon>Pentapetalae</taxon>
        <taxon>rosids</taxon>
        <taxon>fabids</taxon>
        <taxon>Fabales</taxon>
        <taxon>Fabaceae</taxon>
        <taxon>Papilionoideae</taxon>
        <taxon>50 kb inversion clade</taxon>
        <taxon>NPAAA clade</taxon>
        <taxon>Hologalegina</taxon>
        <taxon>robinioid clade</taxon>
        <taxon>Loteae</taxon>
        <taxon>Lotus</taxon>
    </lineage>
</organism>
<accession>I3T9N5</accession>